<evidence type="ECO:0000313" key="12">
    <source>
        <dbReference type="EMBL" id="CAD5125291.1"/>
    </source>
</evidence>
<feature type="compositionally biased region" description="Low complexity" evidence="9">
    <location>
        <begin position="402"/>
        <end position="416"/>
    </location>
</feature>
<dbReference type="GO" id="GO:0004930">
    <property type="term" value="F:G protein-coupled receptor activity"/>
    <property type="evidence" value="ECO:0007669"/>
    <property type="project" value="UniProtKB-KW"/>
</dbReference>
<dbReference type="AlphaFoldDB" id="A0A7I8WAY4"/>
<dbReference type="OrthoDB" id="10037617at2759"/>
<dbReference type="PROSITE" id="PS50262">
    <property type="entry name" value="G_PROTEIN_RECEP_F1_2"/>
    <property type="match status" value="1"/>
</dbReference>
<protein>
    <submittedName>
        <fullName evidence="12">DgyrCDS13536</fullName>
    </submittedName>
</protein>
<dbReference type="PANTHER" id="PTHR45695:SF15">
    <property type="entry name" value="OPSIN RH2"/>
    <property type="match status" value="1"/>
</dbReference>
<feature type="transmembrane region" description="Helical" evidence="10">
    <location>
        <begin position="271"/>
        <end position="291"/>
    </location>
</feature>
<feature type="transmembrane region" description="Helical" evidence="10">
    <location>
        <begin position="80"/>
        <end position="99"/>
    </location>
</feature>
<dbReference type="SUPFAM" id="SSF81321">
    <property type="entry name" value="Family A G protein-coupled receptor-like"/>
    <property type="match status" value="1"/>
</dbReference>
<dbReference type="InterPro" id="IPR017452">
    <property type="entry name" value="GPCR_Rhodpsn_7TM"/>
</dbReference>
<dbReference type="InterPro" id="IPR000276">
    <property type="entry name" value="GPCR_Rhodpsn"/>
</dbReference>
<evidence type="ECO:0000256" key="2">
    <source>
        <dbReference type="ARBA" id="ARBA00022692"/>
    </source>
</evidence>
<feature type="transmembrane region" description="Helical" evidence="10">
    <location>
        <begin position="211"/>
        <end position="233"/>
    </location>
</feature>
<comment type="caution">
    <text evidence="12">The sequence shown here is derived from an EMBL/GenBank/DDBJ whole genome shotgun (WGS) entry which is preliminary data.</text>
</comment>
<evidence type="ECO:0000256" key="7">
    <source>
        <dbReference type="ARBA" id="ARBA00023224"/>
    </source>
</evidence>
<feature type="transmembrane region" description="Helical" evidence="10">
    <location>
        <begin position="119"/>
        <end position="138"/>
    </location>
</feature>
<keyword evidence="13" id="KW-1185">Reference proteome</keyword>
<keyword evidence="2 8" id="KW-0812">Transmembrane</keyword>
<reference evidence="12 13" key="1">
    <citation type="submission" date="2020-08" db="EMBL/GenBank/DDBJ databases">
        <authorList>
            <person name="Hejnol A."/>
        </authorList>
    </citation>
    <scope>NUCLEOTIDE SEQUENCE [LARGE SCALE GENOMIC DNA]</scope>
</reference>
<evidence type="ECO:0000313" key="13">
    <source>
        <dbReference type="Proteomes" id="UP000549394"/>
    </source>
</evidence>
<feature type="transmembrane region" description="Helical" evidence="10">
    <location>
        <begin position="311"/>
        <end position="334"/>
    </location>
</feature>
<feature type="compositionally biased region" description="Polar residues" evidence="9">
    <location>
        <begin position="417"/>
        <end position="432"/>
    </location>
</feature>
<evidence type="ECO:0000256" key="9">
    <source>
        <dbReference type="SAM" id="MobiDB-lite"/>
    </source>
</evidence>
<name>A0A7I8WAY4_9ANNE</name>
<sequence>MSSENAIKNSSNSTLNFTEDLLNHFVIDHYKQTVLTIKETQTIILLALYAPILFVSLIGNVLVLLVILPNRHLRSITNCFIVNLSFADLLVTVICIPMSVSIKVYHLWIYGEFMCKITWYLQGVSCSASVLTIMTLAFDRHLAIKHPIKFRKFSTGNYAWKFISAIWLTSLAIMLPLCIVREIRFVYPFTGVVSQELPYCMETWSSDDVRIAYGFLLCVFLFVLPTLVLVYSYSVIGKQLWRENAGIPGEIQQRKINQSQLHKVMLNRRKVARMLVILALLFAICWIPYYINSIYLDFVPPTDNSARKASGALSFTTYLGHFNSAINPILYCFMNATFRRSARKLFCRSCYKKKMNKTNEGNVDMMVIYSQLRSNKTRTCPINNKRHLLPPPPLDSRRKFSSPRSTGTRTTSSETSCPTRSSNVSQRSSETRSTFKRSPEIELEGATCQAEKSTNSVLEILEQYFGDNIDRKRREMFNCTLSIPTTINEETSRSNISQSPIADRQTMAQIAEDDANQDIVAGKDFYLESDSSYRLSRFFQSTRDIEVLKGDFEANFRD</sequence>
<evidence type="ECO:0000256" key="6">
    <source>
        <dbReference type="ARBA" id="ARBA00023170"/>
    </source>
</evidence>
<organism evidence="12 13">
    <name type="scientific">Dimorphilus gyrociliatus</name>
    <dbReference type="NCBI Taxonomy" id="2664684"/>
    <lineage>
        <taxon>Eukaryota</taxon>
        <taxon>Metazoa</taxon>
        <taxon>Spiralia</taxon>
        <taxon>Lophotrochozoa</taxon>
        <taxon>Annelida</taxon>
        <taxon>Polychaeta</taxon>
        <taxon>Polychaeta incertae sedis</taxon>
        <taxon>Dinophilidae</taxon>
        <taxon>Dimorphilus</taxon>
    </lineage>
</organism>
<keyword evidence="5 10" id="KW-0472">Membrane</keyword>
<dbReference type="PROSITE" id="PS00237">
    <property type="entry name" value="G_PROTEIN_RECEP_F1_1"/>
    <property type="match status" value="1"/>
</dbReference>
<dbReference type="EMBL" id="CAJFCJ010000025">
    <property type="protein sequence ID" value="CAD5125291.1"/>
    <property type="molecule type" value="Genomic_DNA"/>
</dbReference>
<dbReference type="Pfam" id="PF00001">
    <property type="entry name" value="7tm_1"/>
    <property type="match status" value="1"/>
</dbReference>
<evidence type="ECO:0000256" key="10">
    <source>
        <dbReference type="SAM" id="Phobius"/>
    </source>
</evidence>
<evidence type="ECO:0000256" key="1">
    <source>
        <dbReference type="ARBA" id="ARBA00004141"/>
    </source>
</evidence>
<feature type="transmembrane region" description="Helical" evidence="10">
    <location>
        <begin position="158"/>
        <end position="179"/>
    </location>
</feature>
<feature type="region of interest" description="Disordered" evidence="9">
    <location>
        <begin position="380"/>
        <end position="448"/>
    </location>
</feature>
<evidence type="ECO:0000256" key="5">
    <source>
        <dbReference type="ARBA" id="ARBA00023136"/>
    </source>
</evidence>
<dbReference type="PANTHER" id="PTHR45695">
    <property type="entry name" value="LEUCOKININ RECEPTOR-RELATED"/>
    <property type="match status" value="1"/>
</dbReference>
<feature type="domain" description="G-protein coupled receptors family 1 profile" evidence="11">
    <location>
        <begin position="59"/>
        <end position="331"/>
    </location>
</feature>
<evidence type="ECO:0000259" key="11">
    <source>
        <dbReference type="PROSITE" id="PS50262"/>
    </source>
</evidence>
<evidence type="ECO:0000256" key="8">
    <source>
        <dbReference type="RuleBase" id="RU000688"/>
    </source>
</evidence>
<dbReference type="CDD" id="cd14993">
    <property type="entry name" value="7tmA_CCKR-like"/>
    <property type="match status" value="1"/>
</dbReference>
<keyword evidence="7 8" id="KW-0807">Transducer</keyword>
<accession>A0A7I8WAY4</accession>
<dbReference type="PRINTS" id="PR00237">
    <property type="entry name" value="GPCRRHODOPSN"/>
</dbReference>
<comment type="similarity">
    <text evidence="8">Belongs to the G-protein coupled receptor 1 family.</text>
</comment>
<keyword evidence="3 10" id="KW-1133">Transmembrane helix</keyword>
<feature type="transmembrane region" description="Helical" evidence="10">
    <location>
        <begin position="43"/>
        <end position="68"/>
    </location>
</feature>
<evidence type="ECO:0000256" key="3">
    <source>
        <dbReference type="ARBA" id="ARBA00022989"/>
    </source>
</evidence>
<dbReference type="Proteomes" id="UP000549394">
    <property type="component" value="Unassembled WGS sequence"/>
</dbReference>
<dbReference type="SMART" id="SM01381">
    <property type="entry name" value="7TM_GPCR_Srsx"/>
    <property type="match status" value="1"/>
</dbReference>
<dbReference type="GO" id="GO:0005886">
    <property type="term" value="C:plasma membrane"/>
    <property type="evidence" value="ECO:0007669"/>
    <property type="project" value="TreeGrafter"/>
</dbReference>
<dbReference type="Gene3D" id="1.20.1070.10">
    <property type="entry name" value="Rhodopsin 7-helix transmembrane proteins"/>
    <property type="match status" value="1"/>
</dbReference>
<comment type="subcellular location">
    <subcellularLocation>
        <location evidence="1">Membrane</location>
        <topology evidence="1">Multi-pass membrane protein</topology>
    </subcellularLocation>
</comment>
<proteinExistence type="inferred from homology"/>
<keyword evidence="6 8" id="KW-0675">Receptor</keyword>
<gene>
    <name evidence="12" type="ORF">DGYR_LOCUS12688</name>
</gene>
<evidence type="ECO:0000256" key="4">
    <source>
        <dbReference type="ARBA" id="ARBA00023040"/>
    </source>
</evidence>
<keyword evidence="4 8" id="KW-0297">G-protein coupled receptor</keyword>